<dbReference type="EMBL" id="MFMS01000002">
    <property type="protein sequence ID" value="OGG86193.1"/>
    <property type="molecule type" value="Genomic_DNA"/>
</dbReference>
<feature type="binding site" evidence="7">
    <location>
        <position position="81"/>
    </location>
    <ligand>
        <name>Zn(2+)</name>
        <dbReference type="ChEBI" id="CHEBI:29105"/>
    </ligand>
</feature>
<dbReference type="PANTHER" id="PTHR33202">
    <property type="entry name" value="ZINC UPTAKE REGULATION PROTEIN"/>
    <property type="match status" value="1"/>
</dbReference>
<feature type="binding site" evidence="7">
    <location>
        <position position="78"/>
    </location>
    <ligand>
        <name>Zn(2+)</name>
        <dbReference type="ChEBI" id="CHEBI:29105"/>
    </ligand>
</feature>
<dbReference type="GO" id="GO:0045892">
    <property type="term" value="P:negative regulation of DNA-templated transcription"/>
    <property type="evidence" value="ECO:0007669"/>
    <property type="project" value="TreeGrafter"/>
</dbReference>
<dbReference type="Proteomes" id="UP000177395">
    <property type="component" value="Unassembled WGS sequence"/>
</dbReference>
<dbReference type="AlphaFoldDB" id="A0A1F6FK08"/>
<keyword evidence="6" id="KW-0804">Transcription</keyword>
<protein>
    <recommendedName>
        <fullName evidence="10">Transcriptional repressor</fullName>
    </recommendedName>
</protein>
<dbReference type="InterPro" id="IPR002481">
    <property type="entry name" value="FUR"/>
</dbReference>
<dbReference type="Gene3D" id="3.30.1490.190">
    <property type="match status" value="1"/>
</dbReference>
<dbReference type="GO" id="GO:0000976">
    <property type="term" value="F:transcription cis-regulatory region binding"/>
    <property type="evidence" value="ECO:0007669"/>
    <property type="project" value="TreeGrafter"/>
</dbReference>
<dbReference type="GO" id="GO:1900376">
    <property type="term" value="P:regulation of secondary metabolite biosynthetic process"/>
    <property type="evidence" value="ECO:0007669"/>
    <property type="project" value="TreeGrafter"/>
</dbReference>
<evidence type="ECO:0000256" key="3">
    <source>
        <dbReference type="ARBA" id="ARBA00022833"/>
    </source>
</evidence>
<comment type="cofactor">
    <cofactor evidence="7">
        <name>Zn(2+)</name>
        <dbReference type="ChEBI" id="CHEBI:29105"/>
    </cofactor>
    <text evidence="7">Binds 1 zinc ion per subunit.</text>
</comment>
<dbReference type="GO" id="GO:0008270">
    <property type="term" value="F:zinc ion binding"/>
    <property type="evidence" value="ECO:0007669"/>
    <property type="project" value="TreeGrafter"/>
</dbReference>
<dbReference type="SUPFAM" id="SSF46785">
    <property type="entry name" value="Winged helix' DNA-binding domain"/>
    <property type="match status" value="1"/>
</dbReference>
<dbReference type="Gene3D" id="1.10.10.10">
    <property type="entry name" value="Winged helix-like DNA-binding domain superfamily/Winged helix DNA-binding domain"/>
    <property type="match status" value="1"/>
</dbReference>
<comment type="similarity">
    <text evidence="1">Belongs to the Fur family.</text>
</comment>
<organism evidence="8 9">
    <name type="scientific">Candidatus Kaiserbacteria bacterium RIFOXYB1_FULL_46_14</name>
    <dbReference type="NCBI Taxonomy" id="1798531"/>
    <lineage>
        <taxon>Bacteria</taxon>
        <taxon>Candidatus Kaiseribacteriota</taxon>
    </lineage>
</organism>
<dbReference type="GO" id="GO:0003700">
    <property type="term" value="F:DNA-binding transcription factor activity"/>
    <property type="evidence" value="ECO:0007669"/>
    <property type="project" value="InterPro"/>
</dbReference>
<evidence type="ECO:0008006" key="10">
    <source>
        <dbReference type="Google" id="ProtNLM"/>
    </source>
</evidence>
<evidence type="ECO:0000256" key="5">
    <source>
        <dbReference type="ARBA" id="ARBA00023125"/>
    </source>
</evidence>
<evidence type="ECO:0000256" key="6">
    <source>
        <dbReference type="ARBA" id="ARBA00023163"/>
    </source>
</evidence>
<accession>A0A1F6FK08</accession>
<proteinExistence type="inferred from homology"/>
<dbReference type="InterPro" id="IPR036388">
    <property type="entry name" value="WH-like_DNA-bd_sf"/>
</dbReference>
<evidence type="ECO:0000313" key="8">
    <source>
        <dbReference type="EMBL" id="OGG86193.1"/>
    </source>
</evidence>
<comment type="caution">
    <text evidence="8">The sequence shown here is derived from an EMBL/GenBank/DDBJ whole genome shotgun (WGS) entry which is preliminary data.</text>
</comment>
<reference evidence="8 9" key="1">
    <citation type="journal article" date="2016" name="Nat. Commun.">
        <title>Thousands of microbial genomes shed light on interconnected biogeochemical processes in an aquifer system.</title>
        <authorList>
            <person name="Anantharaman K."/>
            <person name="Brown C.T."/>
            <person name="Hug L.A."/>
            <person name="Sharon I."/>
            <person name="Castelle C.J."/>
            <person name="Probst A.J."/>
            <person name="Thomas B.C."/>
            <person name="Singh A."/>
            <person name="Wilkins M.J."/>
            <person name="Karaoz U."/>
            <person name="Brodie E.L."/>
            <person name="Williams K.H."/>
            <person name="Hubbard S.S."/>
            <person name="Banfield J.F."/>
        </authorList>
    </citation>
    <scope>NUCLEOTIDE SEQUENCE [LARGE SCALE GENOMIC DNA]</scope>
</reference>
<dbReference type="PANTHER" id="PTHR33202:SF7">
    <property type="entry name" value="FERRIC UPTAKE REGULATION PROTEIN"/>
    <property type="match status" value="1"/>
</dbReference>
<keyword evidence="4" id="KW-0805">Transcription regulation</keyword>
<keyword evidence="5" id="KW-0238">DNA-binding</keyword>
<dbReference type="InterPro" id="IPR043135">
    <property type="entry name" value="Fur_C"/>
</dbReference>
<keyword evidence="2" id="KW-0678">Repressor</keyword>
<evidence type="ECO:0000256" key="2">
    <source>
        <dbReference type="ARBA" id="ARBA00022491"/>
    </source>
</evidence>
<gene>
    <name evidence="8" type="ORF">A2392_01900</name>
</gene>
<dbReference type="Pfam" id="PF01475">
    <property type="entry name" value="FUR"/>
    <property type="match status" value="1"/>
</dbReference>
<dbReference type="CDD" id="cd07153">
    <property type="entry name" value="Fur_like"/>
    <property type="match status" value="1"/>
</dbReference>
<feature type="binding site" evidence="7">
    <location>
        <position position="116"/>
    </location>
    <ligand>
        <name>Zn(2+)</name>
        <dbReference type="ChEBI" id="CHEBI:29105"/>
    </ligand>
</feature>
<keyword evidence="3 7" id="KW-0862">Zinc</keyword>
<evidence type="ECO:0000256" key="1">
    <source>
        <dbReference type="ARBA" id="ARBA00007957"/>
    </source>
</evidence>
<keyword evidence="7" id="KW-0479">Metal-binding</keyword>
<sequence>MATRRHSKKREKVLDVLQRHHGALSAAEIHLKLRDMDITTVYRNLELFVKEGTIKKLNLGGDEAQYEYASEPHHHAICDDCNRVLHFSVPTDMLKELLKLPDFETKSIEITVRGNCKH</sequence>
<evidence type="ECO:0000256" key="7">
    <source>
        <dbReference type="PIRSR" id="PIRSR602481-1"/>
    </source>
</evidence>
<dbReference type="InterPro" id="IPR036390">
    <property type="entry name" value="WH_DNA-bd_sf"/>
</dbReference>
<name>A0A1F6FK08_9BACT</name>
<dbReference type="STRING" id="1798531.A2392_01900"/>
<evidence type="ECO:0000313" key="9">
    <source>
        <dbReference type="Proteomes" id="UP000177395"/>
    </source>
</evidence>
<evidence type="ECO:0000256" key="4">
    <source>
        <dbReference type="ARBA" id="ARBA00023015"/>
    </source>
</evidence>